<comment type="caution">
    <text evidence="1">The sequence shown here is derived from an EMBL/GenBank/DDBJ whole genome shotgun (WGS) entry which is preliminary data.</text>
</comment>
<reference evidence="1 2" key="1">
    <citation type="submission" date="2016-03" db="EMBL/GenBank/DDBJ databases">
        <title>Choanephora cucurbitarum.</title>
        <authorList>
            <person name="Min B."/>
            <person name="Park H."/>
            <person name="Park J.-H."/>
            <person name="Shin H.-D."/>
            <person name="Choi I.-G."/>
        </authorList>
    </citation>
    <scope>NUCLEOTIDE SEQUENCE [LARGE SCALE GENOMIC DNA]</scope>
    <source>
        <strain evidence="1 2">KUS-F28377</strain>
    </source>
</reference>
<sequence>FKSHLNGHSTASLTQTIVLGRCFAPSYHDKSIGMGSGRLVSSNNVDVQSFNKLLRSATLANAESGASGNRRPDGTLIKFVWIKPEPLVKRKWHSPLQTTLIQEDIHNCVLDTRCISEPIP</sequence>
<name>A0A1C7MVC1_9FUNG</name>
<evidence type="ECO:0000313" key="1">
    <source>
        <dbReference type="EMBL" id="OBZ80770.1"/>
    </source>
</evidence>
<proteinExistence type="predicted"/>
<protein>
    <submittedName>
        <fullName evidence="1">Uncharacterized protein</fullName>
    </submittedName>
</protein>
<gene>
    <name evidence="1" type="ORF">A0J61_11181</name>
</gene>
<keyword evidence="2" id="KW-1185">Reference proteome</keyword>
<dbReference type="AlphaFoldDB" id="A0A1C7MVC1"/>
<feature type="non-terminal residue" evidence="1">
    <location>
        <position position="1"/>
    </location>
</feature>
<dbReference type="Proteomes" id="UP000093000">
    <property type="component" value="Unassembled WGS sequence"/>
</dbReference>
<accession>A0A1C7MVC1</accession>
<dbReference type="EMBL" id="LUGH01001752">
    <property type="protein sequence ID" value="OBZ80770.1"/>
    <property type="molecule type" value="Genomic_DNA"/>
</dbReference>
<evidence type="ECO:0000313" key="2">
    <source>
        <dbReference type="Proteomes" id="UP000093000"/>
    </source>
</evidence>
<dbReference type="InParanoid" id="A0A1C7MVC1"/>
<dbReference type="OrthoDB" id="2287221at2759"/>
<organism evidence="1 2">
    <name type="scientific">Choanephora cucurbitarum</name>
    <dbReference type="NCBI Taxonomy" id="101091"/>
    <lineage>
        <taxon>Eukaryota</taxon>
        <taxon>Fungi</taxon>
        <taxon>Fungi incertae sedis</taxon>
        <taxon>Mucoromycota</taxon>
        <taxon>Mucoromycotina</taxon>
        <taxon>Mucoromycetes</taxon>
        <taxon>Mucorales</taxon>
        <taxon>Mucorineae</taxon>
        <taxon>Choanephoraceae</taxon>
        <taxon>Choanephoroideae</taxon>
        <taxon>Choanephora</taxon>
    </lineage>
</organism>